<evidence type="ECO:0000313" key="8">
    <source>
        <dbReference type="Proteomes" id="UP001163823"/>
    </source>
</evidence>
<dbReference type="EMBL" id="JARAOO010000238">
    <property type="protein sequence ID" value="KAJ7941598.1"/>
    <property type="molecule type" value="Genomic_DNA"/>
</dbReference>
<comment type="similarity">
    <text evidence="2">Belongs to the ycf68 family.</text>
</comment>
<dbReference type="AlphaFoldDB" id="A0AAD7KKN1"/>
<keyword evidence="8" id="KW-1185">Reference proteome</keyword>
<evidence type="ECO:0000256" key="2">
    <source>
        <dbReference type="ARBA" id="ARBA00007638"/>
    </source>
</evidence>
<dbReference type="Pfam" id="PF10839">
    <property type="entry name" value="DUF2647"/>
    <property type="match status" value="1"/>
</dbReference>
<comment type="caution">
    <text evidence="7">The sequence shown here is derived from an EMBL/GenBank/DDBJ whole genome shotgun (WGS) entry which is preliminary data.</text>
</comment>
<comment type="subcellular location">
    <subcellularLocation>
        <location evidence="1">Plastid</location>
        <location evidence="1">Chloroplast</location>
    </subcellularLocation>
</comment>
<proteinExistence type="inferred from homology"/>
<evidence type="ECO:0000256" key="4">
    <source>
        <dbReference type="ARBA" id="ARBA00022528"/>
    </source>
</evidence>
<accession>A0AAD7KKN1</accession>
<evidence type="ECO:0000256" key="6">
    <source>
        <dbReference type="SAM" id="MobiDB-lite"/>
    </source>
</evidence>
<keyword evidence="5" id="KW-0934">Plastid</keyword>
<dbReference type="Proteomes" id="UP001163823">
    <property type="component" value="Unassembled WGS sequence"/>
</dbReference>
<evidence type="ECO:0000313" key="7">
    <source>
        <dbReference type="EMBL" id="KAJ7941598.1"/>
    </source>
</evidence>
<dbReference type="GO" id="GO:0009507">
    <property type="term" value="C:chloroplast"/>
    <property type="evidence" value="ECO:0007669"/>
    <property type="project" value="UniProtKB-SubCell"/>
</dbReference>
<protein>
    <recommendedName>
        <fullName evidence="3">Uncharacterized protein ycf68</fullName>
    </recommendedName>
</protein>
<evidence type="ECO:0000256" key="1">
    <source>
        <dbReference type="ARBA" id="ARBA00004229"/>
    </source>
</evidence>
<dbReference type="InterPro" id="IPR022546">
    <property type="entry name" value="Uncharacterised_Ycf68"/>
</dbReference>
<dbReference type="PANTHER" id="PTHR34890">
    <property type="entry name" value="ORF16-LACZ FUSION PROTEIN-RELATED"/>
    <property type="match status" value="1"/>
</dbReference>
<reference evidence="7" key="1">
    <citation type="journal article" date="2023" name="Science">
        <title>Elucidation of the pathway for biosynthesis of saponin adjuvants from the soapbark tree.</title>
        <authorList>
            <person name="Reed J."/>
            <person name="Orme A."/>
            <person name="El-Demerdash A."/>
            <person name="Owen C."/>
            <person name="Martin L.B.B."/>
            <person name="Misra R.C."/>
            <person name="Kikuchi S."/>
            <person name="Rejzek M."/>
            <person name="Martin A.C."/>
            <person name="Harkess A."/>
            <person name="Leebens-Mack J."/>
            <person name="Louveau T."/>
            <person name="Stephenson M.J."/>
            <person name="Osbourn A."/>
        </authorList>
    </citation>
    <scope>NUCLEOTIDE SEQUENCE</scope>
    <source>
        <strain evidence="7">S10</strain>
    </source>
</reference>
<gene>
    <name evidence="7" type="ORF">O6P43_035356</name>
</gene>
<sequence>MQALSGMIGRKASVGGFLSPPSNPRAQPWTGGGNYQAGVRLPVISRRKVRMTSSHHAPYALGDTRATMAGTKDRDPAREDRWGDSGEIQCRSNFLFTRGIRAVRGGPPRLLSSRESIHPLSVYGQLSLEHRFRFGLNGKRKTEHLTTYLHRPRTTRSPLSFWGDGGIVPFEPFFHAFPGGLEKIAINRIFLILPSRKEEREILFPFRGDQEIGSSHKKNAWLINNSLLGLRPPQSLRTPPISAMGCVYLSIS</sequence>
<keyword evidence="4" id="KW-0150">Chloroplast</keyword>
<name>A0AAD7KKN1_QUISA</name>
<evidence type="ECO:0000256" key="5">
    <source>
        <dbReference type="ARBA" id="ARBA00022640"/>
    </source>
</evidence>
<organism evidence="7 8">
    <name type="scientific">Quillaja saponaria</name>
    <name type="common">Soap bark tree</name>
    <dbReference type="NCBI Taxonomy" id="32244"/>
    <lineage>
        <taxon>Eukaryota</taxon>
        <taxon>Viridiplantae</taxon>
        <taxon>Streptophyta</taxon>
        <taxon>Embryophyta</taxon>
        <taxon>Tracheophyta</taxon>
        <taxon>Spermatophyta</taxon>
        <taxon>Magnoliopsida</taxon>
        <taxon>eudicotyledons</taxon>
        <taxon>Gunneridae</taxon>
        <taxon>Pentapetalae</taxon>
        <taxon>rosids</taxon>
        <taxon>fabids</taxon>
        <taxon>Fabales</taxon>
        <taxon>Quillajaceae</taxon>
        <taxon>Quillaja</taxon>
    </lineage>
</organism>
<feature type="region of interest" description="Disordered" evidence="6">
    <location>
        <begin position="12"/>
        <end position="34"/>
    </location>
</feature>
<evidence type="ECO:0000256" key="3">
    <source>
        <dbReference type="ARBA" id="ARBA00021456"/>
    </source>
</evidence>
<dbReference type="KEGG" id="qsa:O6P43_035356"/>